<dbReference type="Gene3D" id="3.30.450.180">
    <property type="match status" value="1"/>
</dbReference>
<dbReference type="PANTHER" id="PTHR35010">
    <property type="entry name" value="BLL4672 PROTEIN-RELATED"/>
    <property type="match status" value="1"/>
</dbReference>
<proteinExistence type="predicted"/>
<dbReference type="SMART" id="SM00530">
    <property type="entry name" value="HTH_XRE"/>
    <property type="match status" value="1"/>
</dbReference>
<sequence>MTSLQQSRPVGELLRGWRQRRGLSQMDLALRAEVSTRHVSFLETGRSQPSRDMLLHLAEELDVPLRDRNGLLVAAGFAPVYAERPLDDPALRATREAVELVLAGHEPYPALAVDRHWTLVTANRAVGVLLSDLPPEVLQPPVNVLRLSLHPSGLAPRIENLRQWRDHVLTRLHRQVDITADATLAALLEELKGYPVPEAAVEAKERDFAGVVVPLRVRTSLGRLSLFSTTTVFGTPVDITLAELAIESFFPADPETAEVLRRAATERSRQDT</sequence>
<dbReference type="EMBL" id="RAVZ01000278">
    <property type="protein sequence ID" value="RKG77723.1"/>
    <property type="molecule type" value="Genomic_DNA"/>
</dbReference>
<dbReference type="PANTHER" id="PTHR35010:SF4">
    <property type="entry name" value="BLL5781 PROTEIN"/>
    <property type="match status" value="1"/>
</dbReference>
<dbReference type="GO" id="GO:0003677">
    <property type="term" value="F:DNA binding"/>
    <property type="evidence" value="ECO:0007669"/>
    <property type="project" value="InterPro"/>
</dbReference>
<evidence type="ECO:0000259" key="1">
    <source>
        <dbReference type="PROSITE" id="PS50943"/>
    </source>
</evidence>
<accession>A0A3A8IJW5</accession>
<feature type="domain" description="HTH cro/C1-type" evidence="1">
    <location>
        <begin position="14"/>
        <end position="68"/>
    </location>
</feature>
<keyword evidence="3" id="KW-1185">Reference proteome</keyword>
<dbReference type="Pfam" id="PF17765">
    <property type="entry name" value="MLTR_LBD"/>
    <property type="match status" value="1"/>
</dbReference>
<evidence type="ECO:0000313" key="3">
    <source>
        <dbReference type="Proteomes" id="UP000268094"/>
    </source>
</evidence>
<gene>
    <name evidence="2" type="ORF">D7V88_30675</name>
</gene>
<comment type="caution">
    <text evidence="2">The sequence shown here is derived from an EMBL/GenBank/DDBJ whole genome shotgun (WGS) entry which is preliminary data.</text>
</comment>
<protein>
    <submittedName>
        <fullName evidence="2">XRE family transcriptional regulator</fullName>
    </submittedName>
</protein>
<reference evidence="3" key="1">
    <citation type="submission" date="2018-09" db="EMBL/GenBank/DDBJ databases">
        <authorList>
            <person name="Livingstone P.G."/>
            <person name="Whitworth D.E."/>
        </authorList>
    </citation>
    <scope>NUCLEOTIDE SEQUENCE [LARGE SCALE GENOMIC DNA]</scope>
    <source>
        <strain evidence="3">CA054A</strain>
    </source>
</reference>
<dbReference type="PROSITE" id="PS50943">
    <property type="entry name" value="HTH_CROC1"/>
    <property type="match status" value="1"/>
</dbReference>
<dbReference type="Pfam" id="PF13560">
    <property type="entry name" value="HTH_31"/>
    <property type="match status" value="1"/>
</dbReference>
<name>A0A3A8IJW5_9BACT</name>
<dbReference type="CDD" id="cd00093">
    <property type="entry name" value="HTH_XRE"/>
    <property type="match status" value="1"/>
</dbReference>
<dbReference type="AlphaFoldDB" id="A0A3A8IJW5"/>
<dbReference type="InterPro" id="IPR001387">
    <property type="entry name" value="Cro/C1-type_HTH"/>
</dbReference>
<dbReference type="Proteomes" id="UP000268094">
    <property type="component" value="Unassembled WGS sequence"/>
</dbReference>
<dbReference type="SUPFAM" id="SSF47413">
    <property type="entry name" value="lambda repressor-like DNA-binding domains"/>
    <property type="match status" value="1"/>
</dbReference>
<dbReference type="RefSeq" id="WP_120544168.1">
    <property type="nucleotide sequence ID" value="NZ_RAVZ01000278.1"/>
</dbReference>
<dbReference type="OrthoDB" id="9785973at2"/>
<dbReference type="InterPro" id="IPR010982">
    <property type="entry name" value="Lambda_DNA-bd_dom_sf"/>
</dbReference>
<organism evidence="2 3">
    <name type="scientific">Corallococcus terminator</name>
    <dbReference type="NCBI Taxonomy" id="2316733"/>
    <lineage>
        <taxon>Bacteria</taxon>
        <taxon>Pseudomonadati</taxon>
        <taxon>Myxococcota</taxon>
        <taxon>Myxococcia</taxon>
        <taxon>Myxococcales</taxon>
        <taxon>Cystobacterineae</taxon>
        <taxon>Myxococcaceae</taxon>
        <taxon>Corallococcus</taxon>
    </lineage>
</organism>
<dbReference type="Gene3D" id="1.10.260.40">
    <property type="entry name" value="lambda repressor-like DNA-binding domains"/>
    <property type="match status" value="1"/>
</dbReference>
<evidence type="ECO:0000313" key="2">
    <source>
        <dbReference type="EMBL" id="RKG77723.1"/>
    </source>
</evidence>
<dbReference type="InterPro" id="IPR041413">
    <property type="entry name" value="MLTR_LBD"/>
</dbReference>